<evidence type="ECO:0008006" key="3">
    <source>
        <dbReference type="Google" id="ProtNLM"/>
    </source>
</evidence>
<dbReference type="Gene3D" id="3.10.450.530">
    <property type="entry name" value="Ribonuclease toxin, BrnT, of type II toxin-antitoxin system"/>
    <property type="match status" value="1"/>
</dbReference>
<reference evidence="1" key="2">
    <citation type="journal article" date="2019" name="Genome Biol. Evol.">
        <title>Day and night: Metabolic profiles and evolutionary relationships of six axenic non-marine cyanobacteria.</title>
        <authorList>
            <person name="Will S.E."/>
            <person name="Henke P."/>
            <person name="Boedeker C."/>
            <person name="Huang S."/>
            <person name="Brinkmann H."/>
            <person name="Rohde M."/>
            <person name="Jarek M."/>
            <person name="Friedl T."/>
            <person name="Seufert S."/>
            <person name="Schumacher M."/>
            <person name="Overmann J."/>
            <person name="Neumann-Schaal M."/>
            <person name="Petersen J."/>
        </authorList>
    </citation>
    <scope>NUCLEOTIDE SEQUENCE [LARGE SCALE GENOMIC DNA]</scope>
    <source>
        <strain evidence="1">PCC 7102</strain>
    </source>
</reference>
<dbReference type="InterPro" id="IPR007460">
    <property type="entry name" value="BrnT_toxin"/>
</dbReference>
<dbReference type="InterPro" id="IPR038573">
    <property type="entry name" value="BrnT_sf"/>
</dbReference>
<evidence type="ECO:0000313" key="2">
    <source>
        <dbReference type="Proteomes" id="UP000271624"/>
    </source>
</evidence>
<proteinExistence type="predicted"/>
<dbReference type="AlphaFoldDB" id="A0A433VGJ6"/>
<evidence type="ECO:0000313" key="1">
    <source>
        <dbReference type="EMBL" id="RUT05212.1"/>
    </source>
</evidence>
<dbReference type="Proteomes" id="UP000271624">
    <property type="component" value="Unassembled WGS sequence"/>
</dbReference>
<accession>A0A433VGJ6</accession>
<organism evidence="1 2">
    <name type="scientific">Dulcicalothrix desertica PCC 7102</name>
    <dbReference type="NCBI Taxonomy" id="232991"/>
    <lineage>
        <taxon>Bacteria</taxon>
        <taxon>Bacillati</taxon>
        <taxon>Cyanobacteriota</taxon>
        <taxon>Cyanophyceae</taxon>
        <taxon>Nostocales</taxon>
        <taxon>Calotrichaceae</taxon>
        <taxon>Dulcicalothrix</taxon>
    </lineage>
</organism>
<gene>
    <name evidence="1" type="ORF">DSM106972_040330</name>
</gene>
<keyword evidence="2" id="KW-1185">Reference proteome</keyword>
<protein>
    <recommendedName>
        <fullName evidence="3">Toxin</fullName>
    </recommendedName>
</protein>
<comment type="caution">
    <text evidence="1">The sequence shown here is derived from an EMBL/GenBank/DDBJ whole genome shotgun (WGS) entry which is preliminary data.</text>
</comment>
<dbReference type="Pfam" id="PF04365">
    <property type="entry name" value="BrnT_toxin"/>
    <property type="match status" value="1"/>
</dbReference>
<name>A0A433VGJ6_9CYAN</name>
<reference evidence="1" key="1">
    <citation type="submission" date="2018-12" db="EMBL/GenBank/DDBJ databases">
        <authorList>
            <person name="Will S."/>
            <person name="Neumann-Schaal M."/>
            <person name="Henke P."/>
        </authorList>
    </citation>
    <scope>NUCLEOTIDE SEQUENCE</scope>
    <source>
        <strain evidence="1">PCC 7102</strain>
    </source>
</reference>
<dbReference type="EMBL" id="RSCL01000009">
    <property type="protein sequence ID" value="RUT05212.1"/>
    <property type="molecule type" value="Genomic_DNA"/>
</dbReference>
<dbReference type="OrthoDB" id="428036at2"/>
<dbReference type="RefSeq" id="WP_127082452.1">
    <property type="nucleotide sequence ID" value="NZ_RSCL01000009.1"/>
</dbReference>
<sequence>MNFEWDEQKNELNISKHGFDFADAYRVFQLPIAVELDERNDYGEDRWIGIGLLDGRIVVIVYTEPDDKTIRIISLRKALTHERKRYEQYLKNRLV</sequence>